<keyword evidence="1" id="KW-0378">Hydrolase</keyword>
<evidence type="ECO:0000313" key="2">
    <source>
        <dbReference type="Proteomes" id="UP000297703"/>
    </source>
</evidence>
<protein>
    <submittedName>
        <fullName evidence="1">Abhydrolase domain-containing protein 15</fullName>
    </submittedName>
</protein>
<accession>A0A4D9DX65</accession>
<sequence length="125" mass="13843">MKILTTRHLPAAWLHSSRAAMIPSTHPTPADSLKQPRGTQVDFPTLSARHATSASHQEKATQLDEAFTQAPGSPLDTCPELRHPFQIRSLFLLQGPDPAVPYLVLDRHRSRGSKRESCPNKDFIG</sequence>
<keyword evidence="2" id="KW-1185">Reference proteome</keyword>
<dbReference type="EMBL" id="QXTE01000250">
    <property type="protein sequence ID" value="TFK00908.1"/>
    <property type="molecule type" value="Genomic_DNA"/>
</dbReference>
<name>A0A4D9DX65_9SAUR</name>
<reference evidence="1 2" key="1">
    <citation type="submission" date="2019-04" db="EMBL/GenBank/DDBJ databases">
        <title>Draft genome of the big-headed turtle Platysternon megacephalum.</title>
        <authorList>
            <person name="Gong S."/>
        </authorList>
    </citation>
    <scope>NUCLEOTIDE SEQUENCE [LARGE SCALE GENOMIC DNA]</scope>
    <source>
        <strain evidence="1">DO16091913</strain>
        <tissue evidence="1">Muscle</tissue>
    </source>
</reference>
<dbReference type="AlphaFoldDB" id="A0A4D9DX65"/>
<dbReference type="Proteomes" id="UP000297703">
    <property type="component" value="Unassembled WGS sequence"/>
</dbReference>
<reference evidence="1 2" key="2">
    <citation type="submission" date="2019-04" db="EMBL/GenBank/DDBJ databases">
        <title>The genome sequence of big-headed turtle.</title>
        <authorList>
            <person name="Gong S."/>
        </authorList>
    </citation>
    <scope>NUCLEOTIDE SEQUENCE [LARGE SCALE GENOMIC DNA]</scope>
    <source>
        <strain evidence="1">DO16091913</strain>
        <tissue evidence="1">Muscle</tissue>
    </source>
</reference>
<evidence type="ECO:0000313" key="1">
    <source>
        <dbReference type="EMBL" id="TFK00908.1"/>
    </source>
</evidence>
<gene>
    <name evidence="1" type="ORF">DR999_PMT16912</name>
</gene>
<proteinExistence type="predicted"/>
<organism evidence="1 2">
    <name type="scientific">Platysternon megacephalum</name>
    <name type="common">big-headed turtle</name>
    <dbReference type="NCBI Taxonomy" id="55544"/>
    <lineage>
        <taxon>Eukaryota</taxon>
        <taxon>Metazoa</taxon>
        <taxon>Chordata</taxon>
        <taxon>Craniata</taxon>
        <taxon>Vertebrata</taxon>
        <taxon>Euteleostomi</taxon>
        <taxon>Archelosauria</taxon>
        <taxon>Testudinata</taxon>
        <taxon>Testudines</taxon>
        <taxon>Cryptodira</taxon>
        <taxon>Durocryptodira</taxon>
        <taxon>Testudinoidea</taxon>
        <taxon>Platysternidae</taxon>
        <taxon>Platysternon</taxon>
    </lineage>
</organism>
<dbReference type="GO" id="GO:0016787">
    <property type="term" value="F:hydrolase activity"/>
    <property type="evidence" value="ECO:0007669"/>
    <property type="project" value="UniProtKB-KW"/>
</dbReference>
<comment type="caution">
    <text evidence="1">The sequence shown here is derived from an EMBL/GenBank/DDBJ whole genome shotgun (WGS) entry which is preliminary data.</text>
</comment>